<name>A0A090GBM6_MESPL</name>
<accession>A0A090GBM6</accession>
<evidence type="ECO:0000313" key="1">
    <source>
        <dbReference type="EMBL" id="CDX61829.1"/>
    </source>
</evidence>
<dbReference type="AlphaFoldDB" id="A0A090GBM6"/>
<reference evidence="1 2" key="1">
    <citation type="submission" date="2014-08" db="EMBL/GenBank/DDBJ databases">
        <authorList>
            <person name="Moulin Lionel"/>
        </authorList>
    </citation>
    <scope>NUCLEOTIDE SEQUENCE [LARGE SCALE GENOMIC DNA]</scope>
</reference>
<proteinExistence type="predicted"/>
<evidence type="ECO:0000313" key="2">
    <source>
        <dbReference type="Proteomes" id="UP000046122"/>
    </source>
</evidence>
<dbReference type="Proteomes" id="UP000046122">
    <property type="component" value="Unassembled WGS sequence"/>
</dbReference>
<organism evidence="1 2">
    <name type="scientific">Mesorhizobium plurifarium</name>
    <dbReference type="NCBI Taxonomy" id="69974"/>
    <lineage>
        <taxon>Bacteria</taxon>
        <taxon>Pseudomonadati</taxon>
        <taxon>Pseudomonadota</taxon>
        <taxon>Alphaproteobacteria</taxon>
        <taxon>Hyphomicrobiales</taxon>
        <taxon>Phyllobacteriaceae</taxon>
        <taxon>Mesorhizobium</taxon>
    </lineage>
</organism>
<protein>
    <submittedName>
        <fullName evidence="1">Uncharacterized protein</fullName>
    </submittedName>
</protein>
<dbReference type="EMBL" id="CCNE01000065">
    <property type="protein sequence ID" value="CDX61829.1"/>
    <property type="molecule type" value="Genomic_DNA"/>
</dbReference>
<gene>
    <name evidence="1" type="ORF">MPL3365_70120</name>
</gene>
<sequence>MVGASARPACQRAVLFYRQGRPGYPDRRFGLPRSISFETRRNLTDARGAGILARNEKRAGAFSAAMSRIPHHHKAERPFQASLAEAERLARAQKNARLKDLRTHASWLVLDPQAHFQEEIDCSALLGDLPIRKVVRDG</sequence>